<dbReference type="Proteomes" id="UP000593561">
    <property type="component" value="Unassembled WGS sequence"/>
</dbReference>
<keyword evidence="2" id="KW-1185">Reference proteome</keyword>
<accession>A0A7J8T3W3</accession>
<sequence>MLTALENRVGNLKESVGEMNETLELVEGRTDRFDSMEEQLSEFMLDSLGVNTEKMNGLVNSTVKKLVERDDTLKDMQQVMDVPKPEEFKGARSARDVDNFLWEIESTNKKRGGNAIGT</sequence>
<evidence type="ECO:0000313" key="2">
    <source>
        <dbReference type="Proteomes" id="UP000593561"/>
    </source>
</evidence>
<evidence type="ECO:0000313" key="1">
    <source>
        <dbReference type="EMBL" id="MBA0632735.1"/>
    </source>
</evidence>
<proteinExistence type="predicted"/>
<dbReference type="EMBL" id="JABFAC010000013">
    <property type="protein sequence ID" value="MBA0632735.1"/>
    <property type="molecule type" value="Genomic_DNA"/>
</dbReference>
<protein>
    <submittedName>
        <fullName evidence="1">Uncharacterized protein</fullName>
    </submittedName>
</protein>
<name>A0A7J8T3W3_GOSDV</name>
<gene>
    <name evidence="1" type="ORF">Godav_001418</name>
</gene>
<dbReference type="AlphaFoldDB" id="A0A7J8T3W3"/>
<organism evidence="1 2">
    <name type="scientific">Gossypium davidsonii</name>
    <name type="common">Davidson's cotton</name>
    <name type="synonym">Gossypium klotzschianum subsp. davidsonii</name>
    <dbReference type="NCBI Taxonomy" id="34287"/>
    <lineage>
        <taxon>Eukaryota</taxon>
        <taxon>Viridiplantae</taxon>
        <taxon>Streptophyta</taxon>
        <taxon>Embryophyta</taxon>
        <taxon>Tracheophyta</taxon>
        <taxon>Spermatophyta</taxon>
        <taxon>Magnoliopsida</taxon>
        <taxon>eudicotyledons</taxon>
        <taxon>Gunneridae</taxon>
        <taxon>Pentapetalae</taxon>
        <taxon>rosids</taxon>
        <taxon>malvids</taxon>
        <taxon>Malvales</taxon>
        <taxon>Malvaceae</taxon>
        <taxon>Malvoideae</taxon>
        <taxon>Gossypium</taxon>
    </lineage>
</organism>
<reference evidence="1 2" key="1">
    <citation type="journal article" date="2019" name="Genome Biol. Evol.">
        <title>Insights into the evolution of the New World diploid cottons (Gossypium, subgenus Houzingenia) based on genome sequencing.</title>
        <authorList>
            <person name="Grover C.E."/>
            <person name="Arick M.A. 2nd"/>
            <person name="Thrash A."/>
            <person name="Conover J.L."/>
            <person name="Sanders W.S."/>
            <person name="Peterson D.G."/>
            <person name="Frelichowski J.E."/>
            <person name="Scheffler J.A."/>
            <person name="Scheffler B.E."/>
            <person name="Wendel J.F."/>
        </authorList>
    </citation>
    <scope>NUCLEOTIDE SEQUENCE [LARGE SCALE GENOMIC DNA]</scope>
    <source>
        <strain evidence="1">27</strain>
        <tissue evidence="1">Leaf</tissue>
    </source>
</reference>
<comment type="caution">
    <text evidence="1">The sequence shown here is derived from an EMBL/GenBank/DDBJ whole genome shotgun (WGS) entry which is preliminary data.</text>
</comment>